<dbReference type="Pfam" id="PF01068">
    <property type="entry name" value="DNA_ligase_A_M"/>
    <property type="match status" value="1"/>
</dbReference>
<dbReference type="EMBL" id="ALBS01000142">
    <property type="protein sequence ID" value="EJT49959.1"/>
    <property type="molecule type" value="Genomic_DNA"/>
</dbReference>
<evidence type="ECO:0000313" key="10">
    <source>
        <dbReference type="Proteomes" id="UP000002748"/>
    </source>
</evidence>
<keyword evidence="3" id="KW-0235">DNA replication</keyword>
<dbReference type="KEGG" id="tasa:A1Q1_00890"/>
<dbReference type="GeneID" id="25984404"/>
<dbReference type="InterPro" id="IPR012310">
    <property type="entry name" value="DNA_ligase_ATP-dep_cent"/>
</dbReference>
<comment type="cofactor">
    <cofactor evidence="1">
        <name>a divalent metal cation</name>
        <dbReference type="ChEBI" id="CHEBI:60240"/>
    </cofactor>
</comment>
<dbReference type="Gene3D" id="2.40.50.140">
    <property type="entry name" value="Nucleic acid-binding proteins"/>
    <property type="match status" value="1"/>
</dbReference>
<dbReference type="Proteomes" id="UP000002748">
    <property type="component" value="Unassembled WGS sequence"/>
</dbReference>
<dbReference type="AlphaFoldDB" id="J6EZ56"/>
<dbReference type="GO" id="GO:0006281">
    <property type="term" value="P:DNA repair"/>
    <property type="evidence" value="ECO:0007669"/>
    <property type="project" value="UniProtKB-KW"/>
</dbReference>
<dbReference type="Gene3D" id="3.30.470.30">
    <property type="entry name" value="DNA ligase/mRNA capping enzyme"/>
    <property type="match status" value="1"/>
</dbReference>
<keyword evidence="5" id="KW-0234">DNA repair</keyword>
<evidence type="ECO:0000256" key="5">
    <source>
        <dbReference type="ARBA" id="ARBA00023204"/>
    </source>
</evidence>
<dbReference type="InterPro" id="IPR029319">
    <property type="entry name" value="DNA_ligase_OB"/>
</dbReference>
<evidence type="ECO:0008006" key="11">
    <source>
        <dbReference type="Google" id="ProtNLM"/>
    </source>
</evidence>
<dbReference type="SUPFAM" id="SSF50249">
    <property type="entry name" value="Nucleic acid-binding proteins"/>
    <property type="match status" value="1"/>
</dbReference>
<dbReference type="OrthoDB" id="411785at2759"/>
<accession>J6EZ56</accession>
<dbReference type="GO" id="GO:0006260">
    <property type="term" value="P:DNA replication"/>
    <property type="evidence" value="ECO:0007669"/>
    <property type="project" value="UniProtKB-KW"/>
</dbReference>
<dbReference type="RefSeq" id="XP_014181144.1">
    <property type="nucleotide sequence ID" value="XM_014325669.1"/>
</dbReference>
<dbReference type="Pfam" id="PF14743">
    <property type="entry name" value="DNA_ligase_OB_2"/>
    <property type="match status" value="1"/>
</dbReference>
<dbReference type="HOGENOM" id="CLU_028037_0_0_1"/>
<evidence type="ECO:0000259" key="8">
    <source>
        <dbReference type="Pfam" id="PF14743"/>
    </source>
</evidence>
<organism evidence="9 10">
    <name type="scientific">Trichosporon asahii var. asahii (strain ATCC 90039 / CBS 2479 / JCM 2466 / KCTC 7840 / NBRC 103889/ NCYC 2677 / UAMH 7654)</name>
    <name type="common">Yeast</name>
    <dbReference type="NCBI Taxonomy" id="1186058"/>
    <lineage>
        <taxon>Eukaryota</taxon>
        <taxon>Fungi</taxon>
        <taxon>Dikarya</taxon>
        <taxon>Basidiomycota</taxon>
        <taxon>Agaricomycotina</taxon>
        <taxon>Tremellomycetes</taxon>
        <taxon>Trichosporonales</taxon>
        <taxon>Trichosporonaceae</taxon>
        <taxon>Trichosporon</taxon>
    </lineage>
</organism>
<evidence type="ECO:0000256" key="6">
    <source>
        <dbReference type="SAM" id="MobiDB-lite"/>
    </source>
</evidence>
<dbReference type="GO" id="GO:0003910">
    <property type="term" value="F:DNA ligase (ATP) activity"/>
    <property type="evidence" value="ECO:0007669"/>
    <property type="project" value="InterPro"/>
</dbReference>
<proteinExistence type="predicted"/>
<name>J6EZ56_TRIAS</name>
<dbReference type="PANTHER" id="PTHR47810">
    <property type="entry name" value="DNA LIGASE"/>
    <property type="match status" value="1"/>
</dbReference>
<comment type="caution">
    <text evidence="9">The sequence shown here is derived from an EMBL/GenBank/DDBJ whole genome shotgun (WGS) entry which is preliminary data.</text>
</comment>
<keyword evidence="2" id="KW-0436">Ligase</keyword>
<dbReference type="GO" id="GO:0005524">
    <property type="term" value="F:ATP binding"/>
    <property type="evidence" value="ECO:0007669"/>
    <property type="project" value="InterPro"/>
</dbReference>
<evidence type="ECO:0000313" key="9">
    <source>
        <dbReference type="EMBL" id="EJT49959.1"/>
    </source>
</evidence>
<feature type="domain" description="DNA ligase OB-like" evidence="8">
    <location>
        <begin position="586"/>
        <end position="649"/>
    </location>
</feature>
<feature type="domain" description="ATP-dependent DNA ligase family profile" evidence="7">
    <location>
        <begin position="370"/>
        <end position="553"/>
    </location>
</feature>
<feature type="compositionally biased region" description="Pro residues" evidence="6">
    <location>
        <begin position="88"/>
        <end position="100"/>
    </location>
</feature>
<feature type="compositionally biased region" description="Low complexity" evidence="6">
    <location>
        <begin position="71"/>
        <end position="84"/>
    </location>
</feature>
<dbReference type="VEuPathDB" id="FungiDB:A1Q1_00890"/>
<evidence type="ECO:0000256" key="4">
    <source>
        <dbReference type="ARBA" id="ARBA00022763"/>
    </source>
</evidence>
<evidence type="ECO:0000256" key="1">
    <source>
        <dbReference type="ARBA" id="ARBA00001968"/>
    </source>
</evidence>
<evidence type="ECO:0000256" key="2">
    <source>
        <dbReference type="ARBA" id="ARBA00022598"/>
    </source>
</evidence>
<protein>
    <recommendedName>
        <fullName evidence="11">ATP-dependent DNA ligase family profile domain-containing protein</fullName>
    </recommendedName>
</protein>
<reference evidence="9 10" key="1">
    <citation type="journal article" date="2012" name="Eukaryot. Cell">
        <title>Draft genome sequence of CBS 2479, the standard type strain of Trichosporon asahii.</title>
        <authorList>
            <person name="Yang R.Y."/>
            <person name="Li H.T."/>
            <person name="Zhu H."/>
            <person name="Zhou G.P."/>
            <person name="Wang M."/>
            <person name="Wang L."/>
        </authorList>
    </citation>
    <scope>NUCLEOTIDE SEQUENCE [LARGE SCALE GENOMIC DNA]</scope>
    <source>
        <strain evidence="10">ATCC 90039 / CBS 2479 / JCM 2466 / KCTC 7840 / NCYC 2677 / UAMH 7654</strain>
    </source>
</reference>
<dbReference type="PANTHER" id="PTHR47810:SF1">
    <property type="entry name" value="DNA LIGASE B"/>
    <property type="match status" value="1"/>
</dbReference>
<gene>
    <name evidence="9" type="ORF">A1Q1_00890</name>
</gene>
<dbReference type="InterPro" id="IPR012340">
    <property type="entry name" value="NA-bd_OB-fold"/>
</dbReference>
<evidence type="ECO:0000259" key="7">
    <source>
        <dbReference type="Pfam" id="PF01068"/>
    </source>
</evidence>
<dbReference type="GO" id="GO:0006310">
    <property type="term" value="P:DNA recombination"/>
    <property type="evidence" value="ECO:0007669"/>
    <property type="project" value="InterPro"/>
</dbReference>
<feature type="compositionally biased region" description="Basic and acidic residues" evidence="6">
    <location>
        <begin position="53"/>
        <end position="63"/>
    </location>
</feature>
<keyword evidence="4" id="KW-0227">DNA damage</keyword>
<feature type="region of interest" description="Disordered" evidence="6">
    <location>
        <begin position="32"/>
        <end position="101"/>
    </location>
</feature>
<sequence>MFRVAARSVARPAGLLVASRAAARAWSTTARRLTAEEGGGPLFAARSGTTTTSKDESKAERNAKAKPPTPSVTTTTTRTPPKATGNKAPPPSPPPAPAPEDPLAVLACVDELRRRTAAENSRQRKVEIIREYEDLRELISFVYQPHIRLGVSPRNLQSFLSSADVVQHAEGYTSPRTLIDLFRSLPGLSGHTLRYAITDYLVTNKIWCGPEAEREAAAAAAAVRDGRETPYATFVRLVGRSLNAGWGANTLTTVWPDVVGEGAPATVKKEAPVKVTRQLREEAVEEEEDNQHVEEEAAAPASTHAPINLKSFKVALGTTITAPFAELFKTPRGGGINTWYASRKLDGVRCITFVDVLVPKSTARPLRIVDMQFLSRSGNHFTSLDNLRAPLDKVASLPGLRAWLDADPLAIAQSGVGVVKRLVLDGEACVLVKHGADFEEDFHATVSQVKRKDTPIANPAYFLLDVLPWHEFAGVQAKPGLASTFMERNARLNSLVEHCGTPSVRAVEQTRVTGQEVVDDMVERAVESGWEGLVFRLDAPYKGKRSKDVFKFKNWQDAEYTVLSLDTSVQRLPVDGVYGEYEACANVWIEHKGHRVSVGSGFTPDQRLRYARDPSLIVGRQITVEYFEESPSEKRDGVMSLRFPRVKEVWEEGKRDI</sequence>
<dbReference type="InterPro" id="IPR050326">
    <property type="entry name" value="NAD_dep_DNA_ligaseB"/>
</dbReference>
<evidence type="ECO:0000256" key="3">
    <source>
        <dbReference type="ARBA" id="ARBA00022705"/>
    </source>
</evidence>
<dbReference type="SUPFAM" id="SSF56091">
    <property type="entry name" value="DNA ligase/mRNA capping enzyme, catalytic domain"/>
    <property type="match status" value="1"/>
</dbReference>